<reference evidence="1 2" key="1">
    <citation type="submission" date="2018-06" db="EMBL/GenBank/DDBJ databases">
        <authorList>
            <consortium name="Pathogen Informatics"/>
            <person name="Doyle S."/>
        </authorList>
    </citation>
    <scope>NUCLEOTIDE SEQUENCE [LARGE SCALE GENOMIC DNA]</scope>
    <source>
        <strain evidence="1 2">NCTC11991</strain>
    </source>
</reference>
<protein>
    <submittedName>
        <fullName evidence="1">Uncharacterized protein</fullName>
    </submittedName>
</protein>
<dbReference type="EMBL" id="UGOY01000002">
    <property type="protein sequence ID" value="STY85844.1"/>
    <property type="molecule type" value="Genomic_DNA"/>
</dbReference>
<dbReference type="RefSeq" id="WP_147286496.1">
    <property type="nucleotide sequence ID" value="NZ_CAAAIO010000006.1"/>
</dbReference>
<gene>
    <name evidence="1" type="ORF">NCTC11991_03364</name>
</gene>
<organism evidence="1 2">
    <name type="scientific">Legionella steigerwaltii</name>
    <dbReference type="NCBI Taxonomy" id="460"/>
    <lineage>
        <taxon>Bacteria</taxon>
        <taxon>Pseudomonadati</taxon>
        <taxon>Pseudomonadota</taxon>
        <taxon>Gammaproteobacteria</taxon>
        <taxon>Legionellales</taxon>
        <taxon>Legionellaceae</taxon>
        <taxon>Legionella</taxon>
    </lineage>
</organism>
<dbReference type="Proteomes" id="UP000255110">
    <property type="component" value="Unassembled WGS sequence"/>
</dbReference>
<accession>A0A378PGA2</accession>
<evidence type="ECO:0000313" key="1">
    <source>
        <dbReference type="EMBL" id="STY85844.1"/>
    </source>
</evidence>
<evidence type="ECO:0000313" key="2">
    <source>
        <dbReference type="Proteomes" id="UP000255110"/>
    </source>
</evidence>
<proteinExistence type="predicted"/>
<dbReference type="OrthoDB" id="515905at2"/>
<dbReference type="AlphaFoldDB" id="A0A378PGA2"/>
<name>A0A378PGA2_9GAMM</name>
<sequence>MNNPLIISDWIILAHPLFINQIASLVEEVRELKSKDP</sequence>